<organism evidence="1 2">
    <name type="scientific">Dreissena polymorpha</name>
    <name type="common">Zebra mussel</name>
    <name type="synonym">Mytilus polymorpha</name>
    <dbReference type="NCBI Taxonomy" id="45954"/>
    <lineage>
        <taxon>Eukaryota</taxon>
        <taxon>Metazoa</taxon>
        <taxon>Spiralia</taxon>
        <taxon>Lophotrochozoa</taxon>
        <taxon>Mollusca</taxon>
        <taxon>Bivalvia</taxon>
        <taxon>Autobranchia</taxon>
        <taxon>Heteroconchia</taxon>
        <taxon>Euheterodonta</taxon>
        <taxon>Imparidentia</taxon>
        <taxon>Neoheterodontei</taxon>
        <taxon>Myida</taxon>
        <taxon>Dreissenoidea</taxon>
        <taxon>Dreissenidae</taxon>
        <taxon>Dreissena</taxon>
    </lineage>
</organism>
<protein>
    <submittedName>
        <fullName evidence="1">Uncharacterized protein</fullName>
    </submittedName>
</protein>
<comment type="caution">
    <text evidence="1">The sequence shown here is derived from an EMBL/GenBank/DDBJ whole genome shotgun (WGS) entry which is preliminary data.</text>
</comment>
<evidence type="ECO:0000313" key="1">
    <source>
        <dbReference type="EMBL" id="KAH3830921.1"/>
    </source>
</evidence>
<dbReference type="AlphaFoldDB" id="A0A9D4HCI9"/>
<dbReference type="EMBL" id="JAIWYP010000004">
    <property type="protein sequence ID" value="KAH3830921.1"/>
    <property type="molecule type" value="Genomic_DNA"/>
</dbReference>
<sequence>MFPSQTQLSSLDGYQEGFMWPKKYCHVLNVLVCIVFHLGAAEQSSETLVFKCLYPAFCVRVKRSGHAAVLLKIYTRKELVEPVLGEETDGASCPQPVLFGPIFHSHGNSNLDLSGNGTILGQGCLQVLKACSLFQIFVVQRGV</sequence>
<keyword evidence="2" id="KW-1185">Reference proteome</keyword>
<evidence type="ECO:0000313" key="2">
    <source>
        <dbReference type="Proteomes" id="UP000828390"/>
    </source>
</evidence>
<reference evidence="1" key="2">
    <citation type="submission" date="2020-11" db="EMBL/GenBank/DDBJ databases">
        <authorList>
            <person name="McCartney M.A."/>
            <person name="Auch B."/>
            <person name="Kono T."/>
            <person name="Mallez S."/>
            <person name="Becker A."/>
            <person name="Gohl D.M."/>
            <person name="Silverstein K.A.T."/>
            <person name="Koren S."/>
            <person name="Bechman K.B."/>
            <person name="Herman A."/>
            <person name="Abrahante J.E."/>
            <person name="Garbe J."/>
        </authorList>
    </citation>
    <scope>NUCLEOTIDE SEQUENCE</scope>
    <source>
        <strain evidence="1">Duluth1</strain>
        <tissue evidence="1">Whole animal</tissue>
    </source>
</reference>
<reference evidence="1" key="1">
    <citation type="journal article" date="2019" name="bioRxiv">
        <title>The Genome of the Zebra Mussel, Dreissena polymorpha: A Resource for Invasive Species Research.</title>
        <authorList>
            <person name="McCartney M.A."/>
            <person name="Auch B."/>
            <person name="Kono T."/>
            <person name="Mallez S."/>
            <person name="Zhang Y."/>
            <person name="Obille A."/>
            <person name="Becker A."/>
            <person name="Abrahante J.E."/>
            <person name="Garbe J."/>
            <person name="Badalamenti J.P."/>
            <person name="Herman A."/>
            <person name="Mangelson H."/>
            <person name="Liachko I."/>
            <person name="Sullivan S."/>
            <person name="Sone E.D."/>
            <person name="Koren S."/>
            <person name="Silverstein K.A.T."/>
            <person name="Beckman K.B."/>
            <person name="Gohl D.M."/>
        </authorList>
    </citation>
    <scope>NUCLEOTIDE SEQUENCE</scope>
    <source>
        <strain evidence="1">Duluth1</strain>
        <tissue evidence="1">Whole animal</tissue>
    </source>
</reference>
<name>A0A9D4HCI9_DREPO</name>
<accession>A0A9D4HCI9</accession>
<dbReference type="Proteomes" id="UP000828390">
    <property type="component" value="Unassembled WGS sequence"/>
</dbReference>
<gene>
    <name evidence="1" type="ORF">DPMN_104178</name>
</gene>
<proteinExistence type="predicted"/>